<sequence>MKDYPFDDDTYNQFNDIWKYWEFVGAITKELGKVACRLYGICVNAAEVERLWSCMGFLQTDRRSRLTSPKAFDMSKLRAEIKWSHRQESNSTKLPPPSFQTNIQQETTGENDEPSNEIEPESEARHEPESEEIDNEVNTATEGFDEEKTVESSSLEEFGQFLDVWVVISAEETEELTGIDDEDEEMSFLSVGSVGDIIHPAIDPNAKWDIITLFNELPLP</sequence>
<reference evidence="2 3" key="1">
    <citation type="submission" date="2018-06" db="EMBL/GenBank/DDBJ databases">
        <title>Comparative genomics reveals the genomic features of Rhizophagus irregularis, R. cerebriforme, R. diaphanum and Gigaspora rosea, and their symbiotic lifestyle signature.</title>
        <authorList>
            <person name="Morin E."/>
            <person name="San Clemente H."/>
            <person name="Chen E.C.H."/>
            <person name="De La Providencia I."/>
            <person name="Hainaut M."/>
            <person name="Kuo A."/>
            <person name="Kohler A."/>
            <person name="Murat C."/>
            <person name="Tang N."/>
            <person name="Roy S."/>
            <person name="Loubradou J."/>
            <person name="Henrissat B."/>
            <person name="Grigoriev I.V."/>
            <person name="Corradi N."/>
            <person name="Roux C."/>
            <person name="Martin F.M."/>
        </authorList>
    </citation>
    <scope>NUCLEOTIDE SEQUENCE [LARGE SCALE GENOMIC DNA]</scope>
    <source>
        <strain evidence="2 3">DAOM 194757</strain>
    </source>
</reference>
<keyword evidence="3" id="KW-1185">Reference proteome</keyword>
<dbReference type="Proteomes" id="UP000266673">
    <property type="component" value="Unassembled WGS sequence"/>
</dbReference>
<evidence type="ECO:0000313" key="3">
    <source>
        <dbReference type="Proteomes" id="UP000266673"/>
    </source>
</evidence>
<protein>
    <recommendedName>
        <fullName evidence="4">HAT C-terminal dimerisation domain-containing protein</fullName>
    </recommendedName>
</protein>
<evidence type="ECO:0008006" key="4">
    <source>
        <dbReference type="Google" id="ProtNLM"/>
    </source>
</evidence>
<dbReference type="SUPFAM" id="SSF53098">
    <property type="entry name" value="Ribonuclease H-like"/>
    <property type="match status" value="1"/>
</dbReference>
<name>A0A397TYS9_9GLOM</name>
<dbReference type="EMBL" id="QKWP01002487">
    <property type="protein sequence ID" value="RIB03165.1"/>
    <property type="molecule type" value="Genomic_DNA"/>
</dbReference>
<comment type="caution">
    <text evidence="2">The sequence shown here is derived from an EMBL/GenBank/DDBJ whole genome shotgun (WGS) entry which is preliminary data.</text>
</comment>
<dbReference type="AlphaFoldDB" id="A0A397TYS9"/>
<accession>A0A397TYS9</accession>
<feature type="region of interest" description="Disordered" evidence="1">
    <location>
        <begin position="85"/>
        <end position="152"/>
    </location>
</feature>
<organism evidence="2 3">
    <name type="scientific">Gigaspora rosea</name>
    <dbReference type="NCBI Taxonomy" id="44941"/>
    <lineage>
        <taxon>Eukaryota</taxon>
        <taxon>Fungi</taxon>
        <taxon>Fungi incertae sedis</taxon>
        <taxon>Mucoromycota</taxon>
        <taxon>Glomeromycotina</taxon>
        <taxon>Glomeromycetes</taxon>
        <taxon>Diversisporales</taxon>
        <taxon>Gigasporaceae</taxon>
        <taxon>Gigaspora</taxon>
    </lineage>
</organism>
<evidence type="ECO:0000313" key="2">
    <source>
        <dbReference type="EMBL" id="RIB03165.1"/>
    </source>
</evidence>
<dbReference type="STRING" id="44941.A0A397TYS9"/>
<evidence type="ECO:0000256" key="1">
    <source>
        <dbReference type="SAM" id="MobiDB-lite"/>
    </source>
</evidence>
<feature type="compositionally biased region" description="Acidic residues" evidence="1">
    <location>
        <begin position="109"/>
        <end position="121"/>
    </location>
</feature>
<feature type="compositionally biased region" description="Polar residues" evidence="1">
    <location>
        <begin position="89"/>
        <end position="108"/>
    </location>
</feature>
<dbReference type="InterPro" id="IPR012337">
    <property type="entry name" value="RNaseH-like_sf"/>
</dbReference>
<dbReference type="OrthoDB" id="2431171at2759"/>
<gene>
    <name evidence="2" type="ORF">C2G38_2225869</name>
</gene>
<proteinExistence type="predicted"/>